<reference evidence="2 3" key="1">
    <citation type="submission" date="2019-03" db="EMBL/GenBank/DDBJ databases">
        <title>Genomic Encyclopedia of Type Strains, Phase IV (KMG-IV): sequencing the most valuable type-strain genomes for metagenomic binning, comparative biology and taxonomic classification.</title>
        <authorList>
            <person name="Goeker M."/>
        </authorList>
    </citation>
    <scope>NUCLEOTIDE SEQUENCE [LARGE SCALE GENOMIC DNA]</scope>
    <source>
        <strain evidence="2 3">DSM 1709</strain>
    </source>
</reference>
<organism evidence="2 3">
    <name type="scientific">Rubrivivax gelatinosus</name>
    <name type="common">Rhodocyclus gelatinosus</name>
    <name type="synonym">Rhodopseudomonas gelatinosa</name>
    <dbReference type="NCBI Taxonomy" id="28068"/>
    <lineage>
        <taxon>Bacteria</taxon>
        <taxon>Pseudomonadati</taxon>
        <taxon>Pseudomonadota</taxon>
        <taxon>Betaproteobacteria</taxon>
        <taxon>Burkholderiales</taxon>
        <taxon>Sphaerotilaceae</taxon>
        <taxon>Rubrivivax</taxon>
    </lineage>
</organism>
<evidence type="ECO:0000313" key="2">
    <source>
        <dbReference type="EMBL" id="TCP01875.1"/>
    </source>
</evidence>
<sequence>MFQASPRGGRWLAVWWPVAASLAATLFWLLLTPETLRWLKAENGPIEGTNAALYFVCALVFLLSRRIEPATRLALAVLFCGFGAREMDWHKAFTGKSVLKVSYYLGDAPLQQRLIAFVAVAAVGLAVLLLVLGYARSTLRLWQRRDPVATSVVVFIVTMVVTKVLDRSLNLLAEQAGIVFSESTGLLVGALEETIELSLPLIALVAWAQFRAMRR</sequence>
<keyword evidence="1" id="KW-1133">Transmembrane helix</keyword>
<feature type="transmembrane region" description="Helical" evidence="1">
    <location>
        <begin position="114"/>
        <end position="135"/>
    </location>
</feature>
<accession>A0A4R2MA39</accession>
<feature type="transmembrane region" description="Helical" evidence="1">
    <location>
        <begin position="70"/>
        <end position="87"/>
    </location>
</feature>
<gene>
    <name evidence="2" type="ORF">EV684_108217</name>
</gene>
<protein>
    <recommendedName>
        <fullName evidence="4">Transmembrane protein</fullName>
    </recommendedName>
</protein>
<feature type="transmembrane region" description="Helical" evidence="1">
    <location>
        <begin position="12"/>
        <end position="31"/>
    </location>
</feature>
<dbReference type="GeneID" id="99683964"/>
<dbReference type="OrthoDB" id="9801622at2"/>
<comment type="caution">
    <text evidence="2">The sequence shown here is derived from an EMBL/GenBank/DDBJ whole genome shotgun (WGS) entry which is preliminary data.</text>
</comment>
<keyword evidence="1" id="KW-0472">Membrane</keyword>
<feature type="transmembrane region" description="Helical" evidence="1">
    <location>
        <begin position="43"/>
        <end position="63"/>
    </location>
</feature>
<evidence type="ECO:0000313" key="3">
    <source>
        <dbReference type="Proteomes" id="UP000295106"/>
    </source>
</evidence>
<dbReference type="EMBL" id="SLXD01000008">
    <property type="protein sequence ID" value="TCP01875.1"/>
    <property type="molecule type" value="Genomic_DNA"/>
</dbReference>
<dbReference type="AlphaFoldDB" id="A0A4R2MA39"/>
<dbReference type="RefSeq" id="WP_132647928.1">
    <property type="nucleotide sequence ID" value="NZ_CP181386.1"/>
</dbReference>
<name>A0A4R2MA39_RUBGE</name>
<evidence type="ECO:0000256" key="1">
    <source>
        <dbReference type="SAM" id="Phobius"/>
    </source>
</evidence>
<proteinExistence type="predicted"/>
<feature type="transmembrane region" description="Helical" evidence="1">
    <location>
        <begin position="147"/>
        <end position="165"/>
    </location>
</feature>
<feature type="transmembrane region" description="Helical" evidence="1">
    <location>
        <begin position="185"/>
        <end position="208"/>
    </location>
</feature>
<dbReference type="Proteomes" id="UP000295106">
    <property type="component" value="Unassembled WGS sequence"/>
</dbReference>
<evidence type="ECO:0008006" key="4">
    <source>
        <dbReference type="Google" id="ProtNLM"/>
    </source>
</evidence>
<keyword evidence="1" id="KW-0812">Transmembrane</keyword>